<evidence type="ECO:0000256" key="1">
    <source>
        <dbReference type="SAM" id="MobiDB-lite"/>
    </source>
</evidence>
<evidence type="ECO:0000313" key="2">
    <source>
        <dbReference type="EMBL" id="TKC33840.1"/>
    </source>
</evidence>
<proteinExistence type="predicted"/>
<name>A0A4V5P632_MONMO</name>
<feature type="region of interest" description="Disordered" evidence="1">
    <location>
        <begin position="62"/>
        <end position="86"/>
    </location>
</feature>
<feature type="region of interest" description="Disordered" evidence="1">
    <location>
        <begin position="1"/>
        <end position="49"/>
    </location>
</feature>
<gene>
    <name evidence="2" type="ORF">EI555_002308</name>
</gene>
<protein>
    <submittedName>
        <fullName evidence="2">Uncharacterized protein</fullName>
    </submittedName>
</protein>
<comment type="caution">
    <text evidence="2">The sequence shown here is derived from an EMBL/GenBank/DDBJ whole genome shotgun (WGS) entry which is preliminary data.</text>
</comment>
<dbReference type="Proteomes" id="UP000308365">
    <property type="component" value="Unassembled WGS sequence"/>
</dbReference>
<dbReference type="AlphaFoldDB" id="A0A4V5P632"/>
<dbReference type="EMBL" id="RWIC01002290">
    <property type="protein sequence ID" value="TKC33840.1"/>
    <property type="molecule type" value="Genomic_DNA"/>
</dbReference>
<sequence>MTSSLTALEMLSHRERPFPGPRGRPGTAEKRGHHWPHATGGDVPDLPGALLTGLLTPRTLGMENAQLPPRHPIAQEEGVDSQGERQQVMARKPYVLSERPSCPAGFSLCVAAGLI</sequence>
<organism evidence="2 3">
    <name type="scientific">Monodon monoceros</name>
    <name type="common">Narwhal</name>
    <name type="synonym">Ceratodon monodon</name>
    <dbReference type="NCBI Taxonomy" id="40151"/>
    <lineage>
        <taxon>Eukaryota</taxon>
        <taxon>Metazoa</taxon>
        <taxon>Chordata</taxon>
        <taxon>Craniata</taxon>
        <taxon>Vertebrata</taxon>
        <taxon>Euteleostomi</taxon>
        <taxon>Mammalia</taxon>
        <taxon>Eutheria</taxon>
        <taxon>Laurasiatheria</taxon>
        <taxon>Artiodactyla</taxon>
        <taxon>Whippomorpha</taxon>
        <taxon>Cetacea</taxon>
        <taxon>Odontoceti</taxon>
        <taxon>Monodontidae</taxon>
        <taxon>Monodon</taxon>
    </lineage>
</organism>
<feature type="non-terminal residue" evidence="2">
    <location>
        <position position="115"/>
    </location>
</feature>
<accession>A0A4V5P632</accession>
<evidence type="ECO:0000313" key="3">
    <source>
        <dbReference type="Proteomes" id="UP000308365"/>
    </source>
</evidence>
<reference evidence="3" key="1">
    <citation type="journal article" date="2019" name="IScience">
        <title>Narwhal Genome Reveals Long-Term Low Genetic Diversity despite Current Large Abundance Size.</title>
        <authorList>
            <person name="Westbury M.V."/>
            <person name="Petersen B."/>
            <person name="Garde E."/>
            <person name="Heide-Jorgensen M.P."/>
            <person name="Lorenzen E.D."/>
        </authorList>
    </citation>
    <scope>NUCLEOTIDE SEQUENCE [LARGE SCALE GENOMIC DNA]</scope>
</reference>